<reference evidence="2" key="1">
    <citation type="submission" date="2020-03" db="EMBL/GenBank/DDBJ databases">
        <title>The deep terrestrial virosphere.</title>
        <authorList>
            <person name="Holmfeldt K."/>
            <person name="Nilsson E."/>
            <person name="Simone D."/>
            <person name="Lopez-Fernandez M."/>
            <person name="Wu X."/>
            <person name="de Brujin I."/>
            <person name="Lundin D."/>
            <person name="Andersson A."/>
            <person name="Bertilsson S."/>
            <person name="Dopson M."/>
        </authorList>
    </citation>
    <scope>NUCLEOTIDE SEQUENCE</scope>
    <source>
        <strain evidence="2">MM415B02178</strain>
    </source>
</reference>
<dbReference type="NCBIfam" id="NF033547">
    <property type="entry name" value="transpos_IS1595"/>
    <property type="match status" value="1"/>
</dbReference>
<name>A0A6M3KUP8_9ZZZZ</name>
<dbReference type="InterPro" id="IPR053164">
    <property type="entry name" value="IS1016-like_transposase"/>
</dbReference>
<dbReference type="Pfam" id="PF12760">
    <property type="entry name" value="Zn_ribbon_IS1595"/>
    <property type="match status" value="1"/>
</dbReference>
<feature type="domain" description="ISXO2-like transposase" evidence="1">
    <location>
        <begin position="134"/>
        <end position="273"/>
    </location>
</feature>
<evidence type="ECO:0000313" key="2">
    <source>
        <dbReference type="EMBL" id="QJA85759.1"/>
    </source>
</evidence>
<dbReference type="AlphaFoldDB" id="A0A6M3KUP8"/>
<dbReference type="PANTHER" id="PTHR47163">
    <property type="entry name" value="DDE_TNP_IS1595 DOMAIN-CONTAINING PROTEIN"/>
    <property type="match status" value="1"/>
</dbReference>
<proteinExistence type="predicted"/>
<dbReference type="Pfam" id="PF12762">
    <property type="entry name" value="DDE_Tnp_IS1595"/>
    <property type="match status" value="1"/>
</dbReference>
<gene>
    <name evidence="2" type="ORF">MM415B02178_0015</name>
</gene>
<sequence>METQKTNKAIYLNEDAAREYLEQKRWPNGATCPHCGSMDAYKLQPKAESKRPVRKGVYKCKSCRKQFTVTVGTIFADSHIPLYQWLSAIQFLCASKKGMSAHQLHRMLNITYKSAWFMAHRIRYAMEQTPVSDKLKGIVEADETYIGGKHRGKRGRGSENKTPVFALVERGGDVRAFKTERVTAKNLKEKIRENVDKKATIMTDEFLAYKGLGKEFTHFTVNHGKGEYVNGNAHTNTAEGFFSILKRGINGVYHHVSERHLGRYLAEFGFRYNSRKVEDIVRVGIAIKQTEGKRLTYKVNYN</sequence>
<dbReference type="EMBL" id="MT142593">
    <property type="protein sequence ID" value="QJA85759.1"/>
    <property type="molecule type" value="Genomic_DNA"/>
</dbReference>
<dbReference type="InterPro" id="IPR024445">
    <property type="entry name" value="Tnp_ISXO2-like"/>
</dbReference>
<dbReference type="PANTHER" id="PTHR47163:SF2">
    <property type="entry name" value="SI:DKEY-17M8.2"/>
    <property type="match status" value="1"/>
</dbReference>
<dbReference type="InterPro" id="IPR024442">
    <property type="entry name" value="Transposase_Zn_ribbon"/>
</dbReference>
<accession>A0A6M3KUP8</accession>
<evidence type="ECO:0000259" key="1">
    <source>
        <dbReference type="SMART" id="SM01126"/>
    </source>
</evidence>
<protein>
    <submittedName>
        <fullName evidence="2">Putative transposase</fullName>
    </submittedName>
</protein>
<organism evidence="2">
    <name type="scientific">viral metagenome</name>
    <dbReference type="NCBI Taxonomy" id="1070528"/>
    <lineage>
        <taxon>unclassified sequences</taxon>
        <taxon>metagenomes</taxon>
        <taxon>organismal metagenomes</taxon>
    </lineage>
</organism>
<dbReference type="SMART" id="SM01126">
    <property type="entry name" value="DDE_Tnp_IS1595"/>
    <property type="match status" value="1"/>
</dbReference>